<keyword evidence="3" id="KW-1185">Reference proteome</keyword>
<evidence type="ECO:0000313" key="3">
    <source>
        <dbReference type="Proteomes" id="UP000636800"/>
    </source>
</evidence>
<reference evidence="2 3" key="1">
    <citation type="journal article" date="2020" name="Nat. Food">
        <title>A phased Vanilla planifolia genome enables genetic improvement of flavour and production.</title>
        <authorList>
            <person name="Hasing T."/>
            <person name="Tang H."/>
            <person name="Brym M."/>
            <person name="Khazi F."/>
            <person name="Huang T."/>
            <person name="Chambers A.H."/>
        </authorList>
    </citation>
    <scope>NUCLEOTIDE SEQUENCE [LARGE SCALE GENOMIC DNA]</scope>
    <source>
        <tissue evidence="2">Leaf</tissue>
    </source>
</reference>
<sequence>MRRWTRDSLSPLAPSMAREMQGGEGGGEEAGAASSFDTISSRCTNSELGGVPGRCTEQGSVGGLSSHSSSGGEGTGVGLQTAEAVRGDIVSGLDRPIHGEGGPRRPGCHRPRPVGGEARESKGVASTTPIDRKNESTARIVKSLRLRKVLHSCWGFALIHQPLAAWGLCLRR</sequence>
<accession>A0A835UEL2</accession>
<gene>
    <name evidence="2" type="ORF">HPP92_023580</name>
</gene>
<evidence type="ECO:0000313" key="2">
    <source>
        <dbReference type="EMBL" id="KAG0458423.1"/>
    </source>
</evidence>
<comment type="caution">
    <text evidence="2">The sequence shown here is derived from an EMBL/GenBank/DDBJ whole genome shotgun (WGS) entry which is preliminary data.</text>
</comment>
<proteinExistence type="predicted"/>
<dbReference type="OrthoDB" id="1388414at2759"/>
<protein>
    <submittedName>
        <fullName evidence="2">Uncharacterized protein</fullName>
    </submittedName>
</protein>
<feature type="compositionally biased region" description="Polar residues" evidence="1">
    <location>
        <begin position="35"/>
        <end position="47"/>
    </location>
</feature>
<name>A0A835UEL2_VANPL</name>
<organism evidence="2 3">
    <name type="scientific">Vanilla planifolia</name>
    <name type="common">Vanilla</name>
    <dbReference type="NCBI Taxonomy" id="51239"/>
    <lineage>
        <taxon>Eukaryota</taxon>
        <taxon>Viridiplantae</taxon>
        <taxon>Streptophyta</taxon>
        <taxon>Embryophyta</taxon>
        <taxon>Tracheophyta</taxon>
        <taxon>Spermatophyta</taxon>
        <taxon>Magnoliopsida</taxon>
        <taxon>Liliopsida</taxon>
        <taxon>Asparagales</taxon>
        <taxon>Orchidaceae</taxon>
        <taxon>Vanilloideae</taxon>
        <taxon>Vanilleae</taxon>
        <taxon>Vanilla</taxon>
    </lineage>
</organism>
<evidence type="ECO:0000256" key="1">
    <source>
        <dbReference type="SAM" id="MobiDB-lite"/>
    </source>
</evidence>
<dbReference type="Proteomes" id="UP000636800">
    <property type="component" value="Chromosome 12"/>
</dbReference>
<dbReference type="EMBL" id="JADCNL010000012">
    <property type="protein sequence ID" value="KAG0458423.1"/>
    <property type="molecule type" value="Genomic_DNA"/>
</dbReference>
<dbReference type="AlphaFoldDB" id="A0A835UEL2"/>
<feature type="region of interest" description="Disordered" evidence="1">
    <location>
        <begin position="1"/>
        <end position="131"/>
    </location>
</feature>